<reference evidence="1 2" key="1">
    <citation type="submission" date="2023-02" db="EMBL/GenBank/DDBJ databases">
        <title>Genome sequence of Sphingobacterium sp. KACC 22765.</title>
        <authorList>
            <person name="Kim S."/>
            <person name="Heo J."/>
            <person name="Kwon S.-W."/>
        </authorList>
    </citation>
    <scope>NUCLEOTIDE SEQUENCE [LARGE SCALE GENOMIC DNA]</scope>
    <source>
        <strain evidence="1 2">KACC 22765</strain>
    </source>
</reference>
<dbReference type="Proteomes" id="UP001221558">
    <property type="component" value="Chromosome"/>
</dbReference>
<dbReference type="RefSeq" id="WP_274268107.1">
    <property type="nucleotide sequence ID" value="NZ_CP117880.1"/>
</dbReference>
<accession>A0ABY7WIG1</accession>
<evidence type="ECO:0000313" key="2">
    <source>
        <dbReference type="Proteomes" id="UP001221558"/>
    </source>
</evidence>
<protein>
    <submittedName>
        <fullName evidence="1">Ubiquitin-like protein Pup</fullName>
    </submittedName>
</protein>
<dbReference type="EMBL" id="CP117880">
    <property type="protein sequence ID" value="WDF69391.1"/>
    <property type="molecule type" value="Genomic_DNA"/>
</dbReference>
<proteinExistence type="predicted"/>
<name>A0ABY7WIG1_9SPHI</name>
<organism evidence="1 2">
    <name type="scientific">Sphingobacterium oryzagri</name>
    <dbReference type="NCBI Taxonomy" id="3025669"/>
    <lineage>
        <taxon>Bacteria</taxon>
        <taxon>Pseudomonadati</taxon>
        <taxon>Bacteroidota</taxon>
        <taxon>Sphingobacteriia</taxon>
        <taxon>Sphingobacteriales</taxon>
        <taxon>Sphingobacteriaceae</taxon>
        <taxon>Sphingobacterium</taxon>
    </lineage>
</organism>
<keyword evidence="2" id="KW-1185">Reference proteome</keyword>
<evidence type="ECO:0000313" key="1">
    <source>
        <dbReference type="EMBL" id="WDF69391.1"/>
    </source>
</evidence>
<sequence length="61" mass="6941">MVEYFTQDEHDTQLSETKGAMLDKIDEILEENLKSSLTKLVKAPSAKTVEHILNYSKSLTK</sequence>
<gene>
    <name evidence="1" type="ORF">PQ465_03160</name>
</gene>